<dbReference type="AlphaFoldDB" id="A0A9Q0S675"/>
<evidence type="ECO:0000313" key="2">
    <source>
        <dbReference type="EMBL" id="KAJ6646689.1"/>
    </source>
</evidence>
<comment type="caution">
    <text evidence="2">The sequence shown here is derived from an EMBL/GenBank/DDBJ whole genome shotgun (WGS) entry which is preliminary data.</text>
</comment>
<evidence type="ECO:0000256" key="1">
    <source>
        <dbReference type="SAM" id="MobiDB-lite"/>
    </source>
</evidence>
<keyword evidence="3" id="KW-1185">Reference proteome</keyword>
<name>A0A9Q0S675_9DIPT</name>
<dbReference type="Proteomes" id="UP001151699">
    <property type="component" value="Chromosome A"/>
</dbReference>
<organism evidence="2 3">
    <name type="scientific">Pseudolycoriella hygida</name>
    <dbReference type="NCBI Taxonomy" id="35572"/>
    <lineage>
        <taxon>Eukaryota</taxon>
        <taxon>Metazoa</taxon>
        <taxon>Ecdysozoa</taxon>
        <taxon>Arthropoda</taxon>
        <taxon>Hexapoda</taxon>
        <taxon>Insecta</taxon>
        <taxon>Pterygota</taxon>
        <taxon>Neoptera</taxon>
        <taxon>Endopterygota</taxon>
        <taxon>Diptera</taxon>
        <taxon>Nematocera</taxon>
        <taxon>Sciaroidea</taxon>
        <taxon>Sciaridae</taxon>
        <taxon>Pseudolycoriella</taxon>
    </lineage>
</organism>
<evidence type="ECO:0000313" key="3">
    <source>
        <dbReference type="Proteomes" id="UP001151699"/>
    </source>
</evidence>
<sequence>MLNIFLSVYEVLLPVEGGIITMKENNLVIACYKPKTKMNFMLRDYHDDIRQEQMWEMQALSSTQNQNLDTNNSNSSSPENGIISETDSATECSGGMMCNESGSDLNLNNNSHLVHNSEGNGGGAMHLDLSHATNLLGNGNSLISTTGLSTVSAGLTSCPAATVVAMQSDGEKETVYVDANGGILHPALRGIKAVNIAGSLARKRPLLGVPRSSMNPTKRTVMTLLARAKNAQALHGIRTGVASGIDEYVLLHVQP</sequence>
<reference evidence="2" key="1">
    <citation type="submission" date="2022-07" db="EMBL/GenBank/DDBJ databases">
        <authorList>
            <person name="Trinca V."/>
            <person name="Uliana J.V.C."/>
            <person name="Torres T.T."/>
            <person name="Ward R.J."/>
            <person name="Monesi N."/>
        </authorList>
    </citation>
    <scope>NUCLEOTIDE SEQUENCE</scope>
    <source>
        <strain evidence="2">HSMRA1968</strain>
        <tissue evidence="2">Whole embryos</tissue>
    </source>
</reference>
<gene>
    <name evidence="2" type="ORF">Bhyg_01902</name>
</gene>
<dbReference type="OrthoDB" id="6777263at2759"/>
<dbReference type="EMBL" id="WJQU01000001">
    <property type="protein sequence ID" value="KAJ6646689.1"/>
    <property type="molecule type" value="Genomic_DNA"/>
</dbReference>
<protein>
    <submittedName>
        <fullName evidence="2">Uncharacterized protein</fullName>
    </submittedName>
</protein>
<proteinExistence type="predicted"/>
<feature type="region of interest" description="Disordered" evidence="1">
    <location>
        <begin position="61"/>
        <end position="86"/>
    </location>
</feature>
<accession>A0A9Q0S675</accession>